<keyword evidence="4" id="KW-0560">Oxidoreductase</keyword>
<evidence type="ECO:0000313" key="7">
    <source>
        <dbReference type="EMBL" id="MEI5999399.1"/>
    </source>
</evidence>
<evidence type="ECO:0000256" key="1">
    <source>
        <dbReference type="ARBA" id="ARBA00001974"/>
    </source>
</evidence>
<evidence type="ECO:0000256" key="3">
    <source>
        <dbReference type="ARBA" id="ARBA00022827"/>
    </source>
</evidence>
<dbReference type="Proteomes" id="UP001386437">
    <property type="component" value="Unassembled WGS sequence"/>
</dbReference>
<dbReference type="SUPFAM" id="SSF55424">
    <property type="entry name" value="FAD/NAD-linked reductases, dimerisation (C-terminal) domain"/>
    <property type="match status" value="1"/>
</dbReference>
<dbReference type="Pfam" id="PF14759">
    <property type="entry name" value="Reductase_C"/>
    <property type="match status" value="1"/>
</dbReference>
<keyword evidence="3" id="KW-0274">FAD</keyword>
<dbReference type="InterPro" id="IPR028202">
    <property type="entry name" value="Reductase_C"/>
</dbReference>
<keyword evidence="2" id="KW-0285">Flavoprotein</keyword>
<reference evidence="7 8" key="1">
    <citation type="journal article" date="2022" name="Arch. Microbiol.">
        <title>Paraburkholderia bengalensis sp. nov. isolated from roots of Oryza sativa, IR64.</title>
        <authorList>
            <person name="Nag P."/>
            <person name="Mondal N."/>
            <person name="Sarkar J."/>
            <person name="Das S."/>
        </authorList>
    </citation>
    <scope>NUCLEOTIDE SEQUENCE [LARGE SCALE GENOMIC DNA]</scope>
    <source>
        <strain evidence="7 8">IR64_4_BI</strain>
    </source>
</reference>
<keyword evidence="8" id="KW-1185">Reference proteome</keyword>
<protein>
    <submittedName>
        <fullName evidence="7">FAD-dependent oxidoreductase</fullName>
    </submittedName>
</protein>
<name>A0ABU8IVB9_9BURK</name>
<dbReference type="RefSeq" id="WP_336599462.1">
    <property type="nucleotide sequence ID" value="NZ_JACFYJ010000033.1"/>
</dbReference>
<gene>
    <name evidence="7" type="ORF">H3V53_19955</name>
</gene>
<dbReference type="InterPro" id="IPR050446">
    <property type="entry name" value="FAD-oxidoreductase/Apoptosis"/>
</dbReference>
<feature type="domain" description="FAD/NAD(P)-binding" evidence="5">
    <location>
        <begin position="5"/>
        <end position="300"/>
    </location>
</feature>
<dbReference type="InterPro" id="IPR016156">
    <property type="entry name" value="FAD/NAD-linked_Rdtase_dimer_sf"/>
</dbReference>
<comment type="cofactor">
    <cofactor evidence="1">
        <name>FAD</name>
        <dbReference type="ChEBI" id="CHEBI:57692"/>
    </cofactor>
</comment>
<dbReference type="PANTHER" id="PTHR43557">
    <property type="entry name" value="APOPTOSIS-INDUCING FACTOR 1"/>
    <property type="match status" value="1"/>
</dbReference>
<evidence type="ECO:0000256" key="2">
    <source>
        <dbReference type="ARBA" id="ARBA00022630"/>
    </source>
</evidence>
<dbReference type="InterPro" id="IPR036188">
    <property type="entry name" value="FAD/NAD-bd_sf"/>
</dbReference>
<dbReference type="Gene3D" id="3.50.50.60">
    <property type="entry name" value="FAD/NAD(P)-binding domain"/>
    <property type="match status" value="2"/>
</dbReference>
<dbReference type="Gene3D" id="3.30.390.30">
    <property type="match status" value="1"/>
</dbReference>
<evidence type="ECO:0000259" key="5">
    <source>
        <dbReference type="Pfam" id="PF07992"/>
    </source>
</evidence>
<feature type="domain" description="Reductase C-terminal" evidence="6">
    <location>
        <begin position="322"/>
        <end position="392"/>
    </location>
</feature>
<sequence>MSLSNVVVVGASVAGLRAVETLRREGFGGNITLVSAEPHAPYDRPPLSKQILTGEIRPEQLLYRDISWFAEQRVELLLGTPASGLDINRSQVRIGEQWMQYDGLVIATGARAQQLEMGRSLAEIYTLRTIDDALAIKEKILPGIRVVIIGAGFIGSEVASSAAASGAQVTILESGKHAMSRAVGARLGHALGQLHGEFGVNLVCNARVAGFGGDDRVESVRLEDGWELPADIVVIGIGVLPNTEWLADSGLKLGDGLLCDETLNAGPDAVYAAGDVMAWPNEWWGGVMRGEQWLVAAEQGMHAAKNLLTGRAQARPFSTIPYFWTDQYGCRIQVAGRTDLGELVPLVGEETERPFLCAFRHDDRITGIFAINAPRAFAMLRSTLQQHRHFDTAIESVSKHLAAAE</sequence>
<comment type="caution">
    <text evidence="7">The sequence shown here is derived from an EMBL/GenBank/DDBJ whole genome shotgun (WGS) entry which is preliminary data.</text>
</comment>
<dbReference type="PRINTS" id="PR00368">
    <property type="entry name" value="FADPNR"/>
</dbReference>
<accession>A0ABU8IVB9</accession>
<evidence type="ECO:0000259" key="6">
    <source>
        <dbReference type="Pfam" id="PF14759"/>
    </source>
</evidence>
<dbReference type="PRINTS" id="PR00411">
    <property type="entry name" value="PNDRDTASEI"/>
</dbReference>
<dbReference type="EMBL" id="JACFYJ010000033">
    <property type="protein sequence ID" value="MEI5999399.1"/>
    <property type="molecule type" value="Genomic_DNA"/>
</dbReference>
<dbReference type="SUPFAM" id="SSF51905">
    <property type="entry name" value="FAD/NAD(P)-binding domain"/>
    <property type="match status" value="2"/>
</dbReference>
<proteinExistence type="predicted"/>
<evidence type="ECO:0000313" key="8">
    <source>
        <dbReference type="Proteomes" id="UP001386437"/>
    </source>
</evidence>
<dbReference type="InterPro" id="IPR023753">
    <property type="entry name" value="FAD/NAD-binding_dom"/>
</dbReference>
<dbReference type="PANTHER" id="PTHR43557:SF2">
    <property type="entry name" value="RIESKE DOMAIN-CONTAINING PROTEIN-RELATED"/>
    <property type="match status" value="1"/>
</dbReference>
<organism evidence="7 8">
    <name type="scientific">Paraburkholderia bengalensis</name>
    <dbReference type="NCBI Taxonomy" id="2747562"/>
    <lineage>
        <taxon>Bacteria</taxon>
        <taxon>Pseudomonadati</taxon>
        <taxon>Pseudomonadota</taxon>
        <taxon>Betaproteobacteria</taxon>
        <taxon>Burkholderiales</taxon>
        <taxon>Burkholderiaceae</taxon>
        <taxon>Paraburkholderia</taxon>
    </lineage>
</organism>
<dbReference type="Pfam" id="PF07992">
    <property type="entry name" value="Pyr_redox_2"/>
    <property type="match status" value="1"/>
</dbReference>
<evidence type="ECO:0000256" key="4">
    <source>
        <dbReference type="ARBA" id="ARBA00023002"/>
    </source>
</evidence>